<keyword evidence="5" id="KW-0274">FAD</keyword>
<comment type="catalytic activity">
    <reaction evidence="5">
        <text>L-proline + a quinone = (S)-1-pyrroline-5-carboxylate + a quinol + H(+)</text>
        <dbReference type="Rhea" id="RHEA:23784"/>
        <dbReference type="ChEBI" id="CHEBI:15378"/>
        <dbReference type="ChEBI" id="CHEBI:17388"/>
        <dbReference type="ChEBI" id="CHEBI:24646"/>
        <dbReference type="ChEBI" id="CHEBI:60039"/>
        <dbReference type="ChEBI" id="CHEBI:132124"/>
        <dbReference type="EC" id="1.5.5.2"/>
    </reaction>
</comment>
<evidence type="ECO:0000313" key="8">
    <source>
        <dbReference type="Proteomes" id="UP000324222"/>
    </source>
</evidence>
<dbReference type="GO" id="GO:0004657">
    <property type="term" value="F:proline dehydrogenase activity"/>
    <property type="evidence" value="ECO:0007669"/>
    <property type="project" value="UniProtKB-EC"/>
</dbReference>
<dbReference type="Gene3D" id="3.20.20.220">
    <property type="match status" value="1"/>
</dbReference>
<evidence type="ECO:0000256" key="1">
    <source>
        <dbReference type="ARBA" id="ARBA00004739"/>
    </source>
</evidence>
<comment type="pathway">
    <text evidence="1">Amino-acid degradation; L-proline degradation into L-glutamate; L-glutamate from L-proline: step 1/2.</text>
</comment>
<dbReference type="GO" id="GO:0005739">
    <property type="term" value="C:mitochondrion"/>
    <property type="evidence" value="ECO:0007669"/>
    <property type="project" value="TreeGrafter"/>
</dbReference>
<organism evidence="7 8">
    <name type="scientific">Portunus trituberculatus</name>
    <name type="common">Swimming crab</name>
    <name type="synonym">Neptunus trituberculatus</name>
    <dbReference type="NCBI Taxonomy" id="210409"/>
    <lineage>
        <taxon>Eukaryota</taxon>
        <taxon>Metazoa</taxon>
        <taxon>Ecdysozoa</taxon>
        <taxon>Arthropoda</taxon>
        <taxon>Crustacea</taxon>
        <taxon>Multicrustacea</taxon>
        <taxon>Malacostraca</taxon>
        <taxon>Eumalacostraca</taxon>
        <taxon>Eucarida</taxon>
        <taxon>Decapoda</taxon>
        <taxon>Pleocyemata</taxon>
        <taxon>Brachyura</taxon>
        <taxon>Eubrachyura</taxon>
        <taxon>Portunoidea</taxon>
        <taxon>Portunidae</taxon>
        <taxon>Portuninae</taxon>
        <taxon>Portunus</taxon>
    </lineage>
</organism>
<comment type="similarity">
    <text evidence="2 5">Belongs to the proline oxidase family.</text>
</comment>
<evidence type="ECO:0000256" key="3">
    <source>
        <dbReference type="ARBA" id="ARBA00023002"/>
    </source>
</evidence>
<dbReference type="GO" id="GO:0071949">
    <property type="term" value="F:FAD binding"/>
    <property type="evidence" value="ECO:0007669"/>
    <property type="project" value="TreeGrafter"/>
</dbReference>
<dbReference type="InterPro" id="IPR015659">
    <property type="entry name" value="Proline_oxidase"/>
</dbReference>
<comment type="caution">
    <text evidence="7">The sequence shown here is derived from an EMBL/GenBank/DDBJ whole genome shotgun (WGS) entry which is preliminary data.</text>
</comment>
<name>A0A5B7HPH1_PORTR</name>
<evidence type="ECO:0000259" key="6">
    <source>
        <dbReference type="Pfam" id="PF01619"/>
    </source>
</evidence>
<dbReference type="GO" id="GO:0010133">
    <property type="term" value="P:L-proline catabolic process to L-glutamate"/>
    <property type="evidence" value="ECO:0007669"/>
    <property type="project" value="TreeGrafter"/>
</dbReference>
<evidence type="ECO:0000256" key="4">
    <source>
        <dbReference type="ARBA" id="ARBA00023062"/>
    </source>
</evidence>
<proteinExistence type="inferred from homology"/>
<keyword evidence="4 5" id="KW-0642">Proline metabolism</keyword>
<comment type="function">
    <text evidence="5">Converts proline to delta-1-pyrroline-5-carboxylate.</text>
</comment>
<protein>
    <recommendedName>
        <fullName evidence="5">Proline dehydrogenase</fullName>
        <ecNumber evidence="5">1.5.5.2</ecNumber>
    </recommendedName>
</protein>
<keyword evidence="3 5" id="KW-0560">Oxidoreductase</keyword>
<dbReference type="EMBL" id="VSRR010034029">
    <property type="protein sequence ID" value="MPC72043.1"/>
    <property type="molecule type" value="Genomic_DNA"/>
</dbReference>
<dbReference type="EC" id="1.5.5.2" evidence="5"/>
<dbReference type="PANTHER" id="PTHR13914">
    <property type="entry name" value="PROLINE OXIDASE"/>
    <property type="match status" value="1"/>
</dbReference>
<evidence type="ECO:0000256" key="2">
    <source>
        <dbReference type="ARBA" id="ARBA00005869"/>
    </source>
</evidence>
<reference evidence="7 8" key="1">
    <citation type="submission" date="2019-05" db="EMBL/GenBank/DDBJ databases">
        <title>Another draft genome of Portunus trituberculatus and its Hox gene families provides insights of decapod evolution.</title>
        <authorList>
            <person name="Jeong J.-H."/>
            <person name="Song I."/>
            <person name="Kim S."/>
            <person name="Choi T."/>
            <person name="Kim D."/>
            <person name="Ryu S."/>
            <person name="Kim W."/>
        </authorList>
    </citation>
    <scope>NUCLEOTIDE SEQUENCE [LARGE SCALE GENOMIC DNA]</scope>
    <source>
        <tissue evidence="7">Muscle</tissue>
    </source>
</reference>
<dbReference type="AlphaFoldDB" id="A0A5B7HPH1"/>
<evidence type="ECO:0000313" key="7">
    <source>
        <dbReference type="EMBL" id="MPC72043.1"/>
    </source>
</evidence>
<sequence>MATLTCSPAAGFLVYKSVPVGTVGEVLPYLSRRAAENRAVMRGARRERQLLAKELAARVTRRG</sequence>
<feature type="domain" description="Proline dehydrogenase" evidence="6">
    <location>
        <begin position="10"/>
        <end position="42"/>
    </location>
</feature>
<evidence type="ECO:0000256" key="5">
    <source>
        <dbReference type="RuleBase" id="RU364054"/>
    </source>
</evidence>
<dbReference type="InterPro" id="IPR002872">
    <property type="entry name" value="Proline_DH_dom"/>
</dbReference>
<comment type="cofactor">
    <cofactor evidence="5">
        <name>FAD</name>
        <dbReference type="ChEBI" id="CHEBI:57692"/>
    </cofactor>
</comment>
<dbReference type="PANTHER" id="PTHR13914:SF0">
    <property type="entry name" value="PROLINE DEHYDROGENASE 1, MITOCHONDRIAL"/>
    <property type="match status" value="1"/>
</dbReference>
<accession>A0A5B7HPH1</accession>
<dbReference type="SUPFAM" id="SSF51730">
    <property type="entry name" value="FAD-linked oxidoreductase"/>
    <property type="match status" value="1"/>
</dbReference>
<gene>
    <name evidence="7" type="primary">PRODH</name>
    <name evidence="7" type="ORF">E2C01_066336</name>
</gene>
<keyword evidence="5" id="KW-0285">Flavoprotein</keyword>
<keyword evidence="8" id="KW-1185">Reference proteome</keyword>
<dbReference type="Pfam" id="PF01619">
    <property type="entry name" value="Pro_dh"/>
    <property type="match status" value="1"/>
</dbReference>
<dbReference type="Proteomes" id="UP000324222">
    <property type="component" value="Unassembled WGS sequence"/>
</dbReference>
<dbReference type="InterPro" id="IPR029041">
    <property type="entry name" value="FAD-linked_oxidoreductase-like"/>
</dbReference>